<evidence type="ECO:0000313" key="1">
    <source>
        <dbReference type="EMBL" id="MBD8489691.1"/>
    </source>
</evidence>
<dbReference type="InterPro" id="IPR016024">
    <property type="entry name" value="ARM-type_fold"/>
</dbReference>
<protein>
    <submittedName>
        <fullName evidence="1">DNA alkylation repair protein</fullName>
    </submittedName>
</protein>
<dbReference type="RefSeq" id="WP_192010577.1">
    <property type="nucleotide sequence ID" value="NZ_JACYTQ010000004.1"/>
</dbReference>
<dbReference type="PANTHER" id="PTHR41291">
    <property type="entry name" value="DNA ALKYLATION REPAIR PROTEIN"/>
    <property type="match status" value="1"/>
</dbReference>
<organism evidence="1 2">
    <name type="scientific">Echinicola arenosa</name>
    <dbReference type="NCBI Taxonomy" id="2774144"/>
    <lineage>
        <taxon>Bacteria</taxon>
        <taxon>Pseudomonadati</taxon>
        <taxon>Bacteroidota</taxon>
        <taxon>Cytophagia</taxon>
        <taxon>Cytophagales</taxon>
        <taxon>Cyclobacteriaceae</taxon>
        <taxon>Echinicola</taxon>
    </lineage>
</organism>
<accession>A0ABR9ALL6</accession>
<dbReference type="Gene3D" id="1.25.10.90">
    <property type="match status" value="1"/>
</dbReference>
<dbReference type="PANTHER" id="PTHR41291:SF1">
    <property type="entry name" value="DNA ALKYLATION REPAIR PROTEIN"/>
    <property type="match status" value="1"/>
</dbReference>
<sequence length="221" mass="25155">MTLSEVLSQLEALGSERMRLQNAKRGAHDNQYGVKMGDIRALAKKIKSDHPLALQLWATENIDARLVAILIMKPKELSDKELDEMVKSLKFSQVSDWFNSYVIKEHPNKTAFREAWMNDKNPWAARAGWNLTSSLINKGAEGFDLNAILDRLEKEMGSAAPEAQWTMNFSLAHIGIHHPEYRQRALEIGEKLGLYRDYPTSKGCTSPFAPIWINEMVSRKK</sequence>
<dbReference type="SUPFAM" id="SSF48371">
    <property type="entry name" value="ARM repeat"/>
    <property type="match status" value="1"/>
</dbReference>
<dbReference type="Pfam" id="PF08713">
    <property type="entry name" value="DNA_alkylation"/>
    <property type="match status" value="1"/>
</dbReference>
<gene>
    <name evidence="1" type="ORF">IFO69_13120</name>
</gene>
<dbReference type="EMBL" id="JACYTQ010000004">
    <property type="protein sequence ID" value="MBD8489691.1"/>
    <property type="molecule type" value="Genomic_DNA"/>
</dbReference>
<dbReference type="CDD" id="cd06561">
    <property type="entry name" value="AlkD_like"/>
    <property type="match status" value="1"/>
</dbReference>
<reference evidence="1 2" key="1">
    <citation type="submission" date="2020-09" db="EMBL/GenBank/DDBJ databases">
        <title>Echinicola sp. CAU 1574 isolated from sand of Sido Beach.</title>
        <authorList>
            <person name="Kim W."/>
        </authorList>
    </citation>
    <scope>NUCLEOTIDE SEQUENCE [LARGE SCALE GENOMIC DNA]</scope>
    <source>
        <strain evidence="1 2">CAU 1574</strain>
    </source>
</reference>
<dbReference type="InterPro" id="IPR014825">
    <property type="entry name" value="DNA_alkylation"/>
</dbReference>
<evidence type="ECO:0000313" key="2">
    <source>
        <dbReference type="Proteomes" id="UP000647133"/>
    </source>
</evidence>
<keyword evidence="2" id="KW-1185">Reference proteome</keyword>
<comment type="caution">
    <text evidence="1">The sequence shown here is derived from an EMBL/GenBank/DDBJ whole genome shotgun (WGS) entry which is preliminary data.</text>
</comment>
<name>A0ABR9ALL6_9BACT</name>
<proteinExistence type="predicted"/>
<dbReference type="Proteomes" id="UP000647133">
    <property type="component" value="Unassembled WGS sequence"/>
</dbReference>